<evidence type="ECO:0000259" key="7">
    <source>
        <dbReference type="Pfam" id="PF07715"/>
    </source>
</evidence>
<feature type="signal peptide" evidence="5">
    <location>
        <begin position="1"/>
        <end position="26"/>
    </location>
</feature>
<keyword evidence="9" id="KW-1185">Reference proteome</keyword>
<proteinExistence type="inferred from homology"/>
<evidence type="ECO:0000256" key="3">
    <source>
        <dbReference type="ARBA" id="ARBA00023237"/>
    </source>
</evidence>
<dbReference type="InterPro" id="IPR010104">
    <property type="entry name" value="TonB_rcpt_bac"/>
</dbReference>
<feature type="domain" description="TonB-dependent receptor-like beta-barrel" evidence="6">
    <location>
        <begin position="424"/>
        <end position="886"/>
    </location>
</feature>
<gene>
    <name evidence="8" type="ORF">IU514_14780</name>
</gene>
<dbReference type="CDD" id="cd01347">
    <property type="entry name" value="ligand_gated_channel"/>
    <property type="match status" value="1"/>
</dbReference>
<dbReference type="InterPro" id="IPR036942">
    <property type="entry name" value="Beta-barrel_TonB_sf"/>
</dbReference>
<dbReference type="InterPro" id="IPR012910">
    <property type="entry name" value="Plug_dom"/>
</dbReference>
<dbReference type="Pfam" id="PF07715">
    <property type="entry name" value="Plug"/>
    <property type="match status" value="1"/>
</dbReference>
<dbReference type="RefSeq" id="WP_194931904.1">
    <property type="nucleotide sequence ID" value="NZ_JADLZT010000008.1"/>
</dbReference>
<keyword evidence="3" id="KW-0998">Cell outer membrane</keyword>
<keyword evidence="2 4" id="KW-0472">Membrane</keyword>
<reference evidence="8 9" key="1">
    <citation type="submission" date="2020-11" db="EMBL/GenBank/DDBJ databases">
        <title>Draft Genome Sequence and Secondary Metabolite Biosynthetic Potential of the Lysobacter niastensis Type strain DSM 18481.</title>
        <authorList>
            <person name="Turrini P."/>
            <person name="Artuso I."/>
            <person name="Tescari M."/>
            <person name="Lugli G.A."/>
            <person name="Frangipani E."/>
            <person name="Ventura M."/>
            <person name="Visca P."/>
        </authorList>
    </citation>
    <scope>NUCLEOTIDE SEQUENCE [LARGE SCALE GENOMIC DNA]</scope>
    <source>
        <strain evidence="8 9">DSM 18481</strain>
    </source>
</reference>
<dbReference type="PANTHER" id="PTHR40980">
    <property type="entry name" value="PLUG DOMAIN-CONTAINING PROTEIN"/>
    <property type="match status" value="1"/>
</dbReference>
<dbReference type="SUPFAM" id="SSF56935">
    <property type="entry name" value="Porins"/>
    <property type="match status" value="1"/>
</dbReference>
<dbReference type="Gene3D" id="2.40.170.20">
    <property type="entry name" value="TonB-dependent receptor, beta-barrel domain"/>
    <property type="match status" value="1"/>
</dbReference>
<feature type="chain" id="PRO_5047328147" evidence="5">
    <location>
        <begin position="27"/>
        <end position="919"/>
    </location>
</feature>
<keyword evidence="8" id="KW-0675">Receptor</keyword>
<comment type="similarity">
    <text evidence="4">Belongs to the TonB-dependent receptor family.</text>
</comment>
<keyword evidence="4" id="KW-0798">TonB box</keyword>
<dbReference type="InterPro" id="IPR037066">
    <property type="entry name" value="Plug_dom_sf"/>
</dbReference>
<dbReference type="NCBIfam" id="TIGR01782">
    <property type="entry name" value="TonB-Xanth-Caul"/>
    <property type="match status" value="1"/>
</dbReference>
<dbReference type="EMBL" id="JADLZT010000008">
    <property type="protein sequence ID" value="MBF6025297.1"/>
    <property type="molecule type" value="Genomic_DNA"/>
</dbReference>
<name>A0ABS0BBK7_9GAMM</name>
<dbReference type="InterPro" id="IPR000531">
    <property type="entry name" value="Beta-barrel_TonB"/>
</dbReference>
<evidence type="ECO:0000256" key="5">
    <source>
        <dbReference type="SAM" id="SignalP"/>
    </source>
</evidence>
<dbReference type="PANTHER" id="PTHR40980:SF3">
    <property type="entry name" value="TONB-DEPENDENT RECEPTOR-LIKE BETA-BARREL DOMAIN-CONTAINING PROTEIN"/>
    <property type="match status" value="1"/>
</dbReference>
<comment type="subcellular location">
    <subcellularLocation>
        <location evidence="1 4">Cell outer membrane</location>
    </subcellularLocation>
</comment>
<dbReference type="Pfam" id="PF00593">
    <property type="entry name" value="TonB_dep_Rec_b-barrel"/>
    <property type="match status" value="1"/>
</dbReference>
<protein>
    <submittedName>
        <fullName evidence="8">TonB-dependent receptor</fullName>
    </submittedName>
</protein>
<sequence>MLQLKRNLLSVALASATMLIATGAQAQSTEQAASTSDAKTLDTVTVTGIRAGIESAIDTKKESTSIVEAISAEDIGKLPDISIAESIARLPGISAQRVAGRAQVISVRGLSPDFATTLLNGREMVSTGDNRSVEFDQYPAELFNGVVIYKTPDASLVGQGLSGTIDMRTVRPLDYSEPVVAVSGRYQENSLGSAANTDDDGNRFNASYIGQFANNTIGFSIGYSHTETPILEKQVGLYEPWKTVNNPGPNANERPGVPGGSYYSDGIKALFRTGDVERDGVLATVQYRPSNDWTSTLDLFYSEAEQIDTANQFEVNLGNYNGGFAPGLNITGAQVNDNGTFTGGTASGLYPLVRGMYNKREDEIKAFGWLNEFNWGQARITADIGYSKANRDEVSLENNTQLFPSPQLDTLHLNYVSNGFSWMVPGLDYSNPNNLFLANTIYGSGYGKVPQVEDELKSYKLVASLPAPEALSWFSDLEFGLNYTDREKYKTQPEGNINLGSQGVTAIASDLQYGLVDLGFAGVGKIPSWNVPAAVARYMTFAPNSDASYLVSKAWTVYEGITTAYAQADIDTEWGSVGVRGNVGVQVQYTDQSSKANYWDGTAPAGSNVKPFEDGKTYTDVLPSLNLAFSFDHDQTLRVALARQLARARVDQLRASLEFGVDSATGKPGGSGGNPNLDPWKANAFDISYEKYFGTKAYVAAAYFYKDLRSYIYTQTNDNYDFSSFVAGYTPQPGQPPAQTTGNFTAPYNGQGGMLQGLELSASLPLDMFWEPLQGFGIIASASFNDSDIEIVDPDSASSVGSDPIDLPGLSDEVYNLTAYFERNGFEARISQRKRSDFIGEIGNFAGNRTLRYVVGEDIIDAQVSYTFGENSALSGLSLLLQAQNLDNSAYQTYAQTKDRPLEYIKWGSTYLVGVSYKF</sequence>
<evidence type="ECO:0000259" key="6">
    <source>
        <dbReference type="Pfam" id="PF00593"/>
    </source>
</evidence>
<keyword evidence="5" id="KW-0732">Signal</keyword>
<accession>A0ABS0BBK7</accession>
<evidence type="ECO:0000256" key="4">
    <source>
        <dbReference type="RuleBase" id="RU003357"/>
    </source>
</evidence>
<evidence type="ECO:0000256" key="2">
    <source>
        <dbReference type="ARBA" id="ARBA00023136"/>
    </source>
</evidence>
<evidence type="ECO:0000313" key="9">
    <source>
        <dbReference type="Proteomes" id="UP001429984"/>
    </source>
</evidence>
<feature type="domain" description="TonB-dependent receptor plug" evidence="7">
    <location>
        <begin position="60"/>
        <end position="163"/>
    </location>
</feature>
<dbReference type="Gene3D" id="2.170.130.10">
    <property type="entry name" value="TonB-dependent receptor, plug domain"/>
    <property type="match status" value="1"/>
</dbReference>
<evidence type="ECO:0000313" key="8">
    <source>
        <dbReference type="EMBL" id="MBF6025297.1"/>
    </source>
</evidence>
<comment type="caution">
    <text evidence="8">The sequence shown here is derived from an EMBL/GenBank/DDBJ whole genome shotgun (WGS) entry which is preliminary data.</text>
</comment>
<organism evidence="8 9">
    <name type="scientific">Lysobacter niastensis</name>
    <dbReference type="NCBI Taxonomy" id="380629"/>
    <lineage>
        <taxon>Bacteria</taxon>
        <taxon>Pseudomonadati</taxon>
        <taxon>Pseudomonadota</taxon>
        <taxon>Gammaproteobacteria</taxon>
        <taxon>Lysobacterales</taxon>
        <taxon>Lysobacteraceae</taxon>
        <taxon>Lysobacter</taxon>
    </lineage>
</organism>
<dbReference type="Proteomes" id="UP001429984">
    <property type="component" value="Unassembled WGS sequence"/>
</dbReference>
<evidence type="ECO:0000256" key="1">
    <source>
        <dbReference type="ARBA" id="ARBA00004442"/>
    </source>
</evidence>